<dbReference type="PROSITE" id="PS00022">
    <property type="entry name" value="EGF_1"/>
    <property type="match status" value="1"/>
</dbReference>
<feature type="compositionally biased region" description="Pro residues" evidence="11">
    <location>
        <begin position="410"/>
        <end position="430"/>
    </location>
</feature>
<dbReference type="OrthoDB" id="291007at2759"/>
<accession>A0A423TTQ5</accession>
<gene>
    <name evidence="14" type="ORF">C7M84_001444</name>
</gene>
<protein>
    <recommendedName>
        <fullName evidence="10">Metalloendopeptidase</fullName>
        <ecNumber evidence="10">3.4.24.-</ecNumber>
    </recommendedName>
</protein>
<dbReference type="CDD" id="cd04280">
    <property type="entry name" value="ZnMc_astacin_like"/>
    <property type="match status" value="1"/>
</dbReference>
<dbReference type="Pfam" id="PF01400">
    <property type="entry name" value="Astacin"/>
    <property type="match status" value="1"/>
</dbReference>
<evidence type="ECO:0000256" key="7">
    <source>
        <dbReference type="ARBA" id="ARBA00023157"/>
    </source>
</evidence>
<evidence type="ECO:0000256" key="2">
    <source>
        <dbReference type="ARBA" id="ARBA00022670"/>
    </source>
</evidence>
<keyword evidence="2 9" id="KW-0645">Protease</keyword>
<feature type="active site" evidence="9">
    <location>
        <position position="141"/>
    </location>
</feature>
<dbReference type="CDD" id="cd00041">
    <property type="entry name" value="CUB"/>
    <property type="match status" value="2"/>
</dbReference>
<dbReference type="Gene3D" id="2.60.120.290">
    <property type="entry name" value="Spermadhesin, CUB domain"/>
    <property type="match status" value="3"/>
</dbReference>
<evidence type="ECO:0000256" key="9">
    <source>
        <dbReference type="PROSITE-ProRule" id="PRU01211"/>
    </source>
</evidence>
<dbReference type="InterPro" id="IPR001506">
    <property type="entry name" value="Peptidase_M12A"/>
</dbReference>
<dbReference type="PANTHER" id="PTHR10127:SF780">
    <property type="entry name" value="METALLOENDOPEPTIDASE"/>
    <property type="match status" value="1"/>
</dbReference>
<keyword evidence="15" id="KW-1185">Reference proteome</keyword>
<reference evidence="14 15" key="1">
    <citation type="submission" date="2018-04" db="EMBL/GenBank/DDBJ databases">
        <authorList>
            <person name="Zhang X."/>
            <person name="Yuan J."/>
            <person name="Li F."/>
            <person name="Xiang J."/>
        </authorList>
    </citation>
    <scope>NUCLEOTIDE SEQUENCE [LARGE SCALE GENOMIC DNA]</scope>
    <source>
        <tissue evidence="14">Muscle</tissue>
    </source>
</reference>
<dbReference type="InterPro" id="IPR024079">
    <property type="entry name" value="MetalloPept_cat_dom_sf"/>
</dbReference>
<dbReference type="InterPro" id="IPR006026">
    <property type="entry name" value="Peptidase_Metallo"/>
</dbReference>
<keyword evidence="7" id="KW-1015">Disulfide bond</keyword>
<proteinExistence type="predicted"/>
<dbReference type="InterPro" id="IPR000859">
    <property type="entry name" value="CUB_dom"/>
</dbReference>
<dbReference type="SMART" id="SM00042">
    <property type="entry name" value="CUB"/>
    <property type="match status" value="2"/>
</dbReference>
<comment type="caution">
    <text evidence="8">Lacks conserved residue(s) required for the propagation of feature annotation.</text>
</comment>
<dbReference type="GO" id="GO:0004222">
    <property type="term" value="F:metalloendopeptidase activity"/>
    <property type="evidence" value="ECO:0007669"/>
    <property type="project" value="UniProtKB-UniRule"/>
</dbReference>
<sequence length="662" mass="73503">MLNVRNKQVCHSWRSCPFFFEETNPDRVEAGQLFDKDMLLTEAQWRDLALRKGLASQNYRWPESGDGFPHVPYRFADANVDQVAVKAGIAHWEQHTCLKFDLTTNENQPHLKFQNRLLVFSTGQDISIGQGCTSLGTVAHEIGHAIGFYHEQSRPDRDDSIHINEENIVDGRENNFAKKSDSLVDSQGIPYDYSSDMHYSGFGFSKNGRLTIATVDPRNQELIGRRDGLSHRDTHLANLIQVEAGVCMDSDPCQNGGYTGANCACVCPQGTSGSSCETLEEDYFASQRSDCSARITSPGTVTSPNYPSNYPYGVVCAKWVVAPECKLPRVTFTAFRLSDCWDNLEIRTSNRYDGDFYCGTSIAPGTSFTSTTNELILMFYTRTNSETGWSADVTFIDDPNCSPATTQPPTTQPPTTQPPTTQPPTTPQPSPRCSLLSASNGVTWLSPNFGFENYPNDFTCGLKGTAGSPYMTTFKINSFQLQKKKLKKCVDFVGIQIPYNRTVKLCGARKGSIFVPNLNLEANFVTDNAVTDVGFNVSITWQKTECHRVIELSDDSATGVIQSPRFPENYPKNSVCEWWIVAPEGKRIQLEFTQINIRDKKCLNAYIAVDRSGKASYLRDDSSLLCAAHKSADVLSDGNTVNVAFAGGRRRSRGFSARYTVV</sequence>
<evidence type="ECO:0000313" key="15">
    <source>
        <dbReference type="Proteomes" id="UP000283509"/>
    </source>
</evidence>
<evidence type="ECO:0000256" key="4">
    <source>
        <dbReference type="ARBA" id="ARBA00022801"/>
    </source>
</evidence>
<dbReference type="PANTHER" id="PTHR10127">
    <property type="entry name" value="DISCOIDIN, CUB, EGF, LAMININ , AND ZINC METALLOPROTEASE DOMAIN CONTAINING"/>
    <property type="match status" value="1"/>
</dbReference>
<feature type="binding site" evidence="9">
    <location>
        <position position="150"/>
    </location>
    <ligand>
        <name>Zn(2+)</name>
        <dbReference type="ChEBI" id="CHEBI:29105"/>
        <note>catalytic</note>
    </ligand>
</feature>
<feature type="domain" description="Peptidase M12A" evidence="13">
    <location>
        <begin position="52"/>
        <end position="248"/>
    </location>
</feature>
<dbReference type="Proteomes" id="UP000283509">
    <property type="component" value="Unassembled WGS sequence"/>
</dbReference>
<dbReference type="Gene3D" id="3.40.390.10">
    <property type="entry name" value="Collagenase (Catalytic Domain)"/>
    <property type="match status" value="1"/>
</dbReference>
<evidence type="ECO:0000256" key="3">
    <source>
        <dbReference type="ARBA" id="ARBA00022723"/>
    </source>
</evidence>
<keyword evidence="1" id="KW-0245">EGF-like domain</keyword>
<keyword evidence="6 9" id="KW-0482">Metalloprotease</keyword>
<dbReference type="SMART" id="SM00235">
    <property type="entry name" value="ZnMc"/>
    <property type="match status" value="1"/>
</dbReference>
<keyword evidence="5 9" id="KW-0862">Zinc</keyword>
<dbReference type="AlphaFoldDB" id="A0A423TTQ5"/>
<keyword evidence="4 9" id="KW-0378">Hydrolase</keyword>
<evidence type="ECO:0000259" key="13">
    <source>
        <dbReference type="PROSITE" id="PS51864"/>
    </source>
</evidence>
<dbReference type="PROSITE" id="PS51864">
    <property type="entry name" value="ASTACIN"/>
    <property type="match status" value="1"/>
</dbReference>
<comment type="cofactor">
    <cofactor evidence="9 10">
        <name>Zn(2+)</name>
        <dbReference type="ChEBI" id="CHEBI:29105"/>
    </cofactor>
    <text evidence="9 10">Binds 1 zinc ion per subunit.</text>
</comment>
<evidence type="ECO:0000256" key="8">
    <source>
        <dbReference type="PROSITE-ProRule" id="PRU00059"/>
    </source>
</evidence>
<feature type="domain" description="CUB" evidence="12">
    <location>
        <begin position="276"/>
        <end position="396"/>
    </location>
</feature>
<evidence type="ECO:0000313" key="14">
    <source>
        <dbReference type="EMBL" id="ROT79820.1"/>
    </source>
</evidence>
<feature type="binding site" evidence="9">
    <location>
        <position position="144"/>
    </location>
    <ligand>
        <name>Zn(2+)</name>
        <dbReference type="ChEBI" id="CHEBI:29105"/>
        <note>catalytic</note>
    </ligand>
</feature>
<dbReference type="InterPro" id="IPR000742">
    <property type="entry name" value="EGF"/>
</dbReference>
<dbReference type="EMBL" id="QCYY01001185">
    <property type="protein sequence ID" value="ROT79820.1"/>
    <property type="molecule type" value="Genomic_DNA"/>
</dbReference>
<feature type="domain" description="CUB" evidence="12">
    <location>
        <begin position="546"/>
        <end position="662"/>
    </location>
</feature>
<dbReference type="GO" id="GO:0008270">
    <property type="term" value="F:zinc ion binding"/>
    <property type="evidence" value="ECO:0007669"/>
    <property type="project" value="UniProtKB-UniRule"/>
</dbReference>
<reference evidence="14 15" key="2">
    <citation type="submission" date="2019-01" db="EMBL/GenBank/DDBJ databases">
        <title>The decoding of complex shrimp genome reveals the adaptation for benthos swimmer, frequently molting mechanism and breeding impact on genome.</title>
        <authorList>
            <person name="Sun Y."/>
            <person name="Gao Y."/>
            <person name="Yu Y."/>
        </authorList>
    </citation>
    <scope>NUCLEOTIDE SEQUENCE [LARGE SCALE GENOMIC DNA]</scope>
    <source>
        <tissue evidence="14">Muscle</tissue>
    </source>
</reference>
<dbReference type="InterPro" id="IPR034035">
    <property type="entry name" value="Astacin-like_dom"/>
</dbReference>
<comment type="caution">
    <text evidence="14">The sequence shown here is derived from an EMBL/GenBank/DDBJ whole genome shotgun (WGS) entry which is preliminary data.</text>
</comment>
<evidence type="ECO:0000256" key="6">
    <source>
        <dbReference type="ARBA" id="ARBA00023049"/>
    </source>
</evidence>
<dbReference type="SUPFAM" id="SSF55486">
    <property type="entry name" value="Metalloproteases ('zincins'), catalytic domain"/>
    <property type="match status" value="1"/>
</dbReference>
<evidence type="ECO:0000256" key="11">
    <source>
        <dbReference type="SAM" id="MobiDB-lite"/>
    </source>
</evidence>
<dbReference type="PROSITE" id="PS01180">
    <property type="entry name" value="CUB"/>
    <property type="match status" value="2"/>
</dbReference>
<keyword evidence="3 9" id="KW-0479">Metal-binding</keyword>
<dbReference type="SUPFAM" id="SSF49854">
    <property type="entry name" value="Spermadhesin, CUB domain"/>
    <property type="match status" value="2"/>
</dbReference>
<dbReference type="EC" id="3.4.24.-" evidence="10"/>
<dbReference type="GO" id="GO:0006508">
    <property type="term" value="P:proteolysis"/>
    <property type="evidence" value="ECO:0007669"/>
    <property type="project" value="UniProtKB-KW"/>
</dbReference>
<feature type="binding site" evidence="9">
    <location>
        <position position="140"/>
    </location>
    <ligand>
        <name>Zn(2+)</name>
        <dbReference type="ChEBI" id="CHEBI:29105"/>
        <note>catalytic</note>
    </ligand>
</feature>
<organism evidence="14 15">
    <name type="scientific">Penaeus vannamei</name>
    <name type="common">Whiteleg shrimp</name>
    <name type="synonym">Litopenaeus vannamei</name>
    <dbReference type="NCBI Taxonomy" id="6689"/>
    <lineage>
        <taxon>Eukaryota</taxon>
        <taxon>Metazoa</taxon>
        <taxon>Ecdysozoa</taxon>
        <taxon>Arthropoda</taxon>
        <taxon>Crustacea</taxon>
        <taxon>Multicrustacea</taxon>
        <taxon>Malacostraca</taxon>
        <taxon>Eumalacostraca</taxon>
        <taxon>Eucarida</taxon>
        <taxon>Decapoda</taxon>
        <taxon>Dendrobranchiata</taxon>
        <taxon>Penaeoidea</taxon>
        <taxon>Penaeidae</taxon>
        <taxon>Penaeus</taxon>
    </lineage>
</organism>
<evidence type="ECO:0000256" key="10">
    <source>
        <dbReference type="RuleBase" id="RU361183"/>
    </source>
</evidence>
<feature type="region of interest" description="Disordered" evidence="11">
    <location>
        <begin position="400"/>
        <end position="432"/>
    </location>
</feature>
<evidence type="ECO:0000256" key="1">
    <source>
        <dbReference type="ARBA" id="ARBA00022536"/>
    </source>
</evidence>
<dbReference type="PRINTS" id="PR00480">
    <property type="entry name" value="ASTACIN"/>
</dbReference>
<dbReference type="InterPro" id="IPR035914">
    <property type="entry name" value="Sperma_CUB_dom_sf"/>
</dbReference>
<evidence type="ECO:0000256" key="5">
    <source>
        <dbReference type="ARBA" id="ARBA00022833"/>
    </source>
</evidence>
<name>A0A423TTQ5_PENVA</name>
<dbReference type="Pfam" id="PF00431">
    <property type="entry name" value="CUB"/>
    <property type="match status" value="2"/>
</dbReference>
<evidence type="ECO:0000259" key="12">
    <source>
        <dbReference type="PROSITE" id="PS01180"/>
    </source>
</evidence>